<keyword evidence="3" id="KW-1185">Reference proteome</keyword>
<keyword evidence="1" id="KW-0472">Membrane</keyword>
<comment type="caution">
    <text evidence="2">The sequence shown here is derived from an EMBL/GenBank/DDBJ whole genome shotgun (WGS) entry which is preliminary data.</text>
</comment>
<organism evidence="2 3">
    <name type="scientific">Diploptera punctata</name>
    <name type="common">Pacific beetle cockroach</name>
    <dbReference type="NCBI Taxonomy" id="6984"/>
    <lineage>
        <taxon>Eukaryota</taxon>
        <taxon>Metazoa</taxon>
        <taxon>Ecdysozoa</taxon>
        <taxon>Arthropoda</taxon>
        <taxon>Hexapoda</taxon>
        <taxon>Insecta</taxon>
        <taxon>Pterygota</taxon>
        <taxon>Neoptera</taxon>
        <taxon>Polyneoptera</taxon>
        <taxon>Dictyoptera</taxon>
        <taxon>Blattodea</taxon>
        <taxon>Blaberoidea</taxon>
        <taxon>Blaberidae</taxon>
        <taxon>Diplopterinae</taxon>
        <taxon>Diploptera</taxon>
    </lineage>
</organism>
<feature type="non-terminal residue" evidence="2">
    <location>
        <position position="1"/>
    </location>
</feature>
<name>A0AAD7ZBW5_DIPPU</name>
<proteinExistence type="predicted"/>
<sequence length="79" mass="9506">ICLILKLYHPLFLKFISICMHFTCFSKLNIQAAVKLSVAILQQLQACLKFRSIFSFFHSFFLHIFCITIWQFYNIYVYK</sequence>
<accession>A0AAD7ZBW5</accession>
<feature type="non-terminal residue" evidence="2">
    <location>
        <position position="79"/>
    </location>
</feature>
<keyword evidence="1" id="KW-0812">Transmembrane</keyword>
<dbReference type="Proteomes" id="UP001233999">
    <property type="component" value="Unassembled WGS sequence"/>
</dbReference>
<dbReference type="EMBL" id="JASPKZ010009350">
    <property type="protein sequence ID" value="KAJ9577689.1"/>
    <property type="molecule type" value="Genomic_DNA"/>
</dbReference>
<reference evidence="2" key="2">
    <citation type="submission" date="2023-05" db="EMBL/GenBank/DDBJ databases">
        <authorList>
            <person name="Fouks B."/>
        </authorList>
    </citation>
    <scope>NUCLEOTIDE SEQUENCE</scope>
    <source>
        <strain evidence="2">Stay&amp;Tobe</strain>
        <tissue evidence="2">Testes</tissue>
    </source>
</reference>
<evidence type="ECO:0000313" key="3">
    <source>
        <dbReference type="Proteomes" id="UP001233999"/>
    </source>
</evidence>
<reference evidence="2" key="1">
    <citation type="journal article" date="2023" name="IScience">
        <title>Live-bearing cockroach genome reveals convergent evolutionary mechanisms linked to viviparity in insects and beyond.</title>
        <authorList>
            <person name="Fouks B."/>
            <person name="Harrison M.C."/>
            <person name="Mikhailova A.A."/>
            <person name="Marchal E."/>
            <person name="English S."/>
            <person name="Carruthers M."/>
            <person name="Jennings E.C."/>
            <person name="Chiamaka E.L."/>
            <person name="Frigard R.A."/>
            <person name="Pippel M."/>
            <person name="Attardo G.M."/>
            <person name="Benoit J.B."/>
            <person name="Bornberg-Bauer E."/>
            <person name="Tobe S.S."/>
        </authorList>
    </citation>
    <scope>NUCLEOTIDE SEQUENCE</scope>
    <source>
        <strain evidence="2">Stay&amp;Tobe</strain>
    </source>
</reference>
<keyword evidence="1" id="KW-1133">Transmembrane helix</keyword>
<gene>
    <name evidence="2" type="ORF">L9F63_005769</name>
</gene>
<feature type="transmembrane region" description="Helical" evidence="1">
    <location>
        <begin position="53"/>
        <end position="73"/>
    </location>
</feature>
<protein>
    <submittedName>
        <fullName evidence="2">Uncharacterized protein</fullName>
    </submittedName>
</protein>
<evidence type="ECO:0000256" key="1">
    <source>
        <dbReference type="SAM" id="Phobius"/>
    </source>
</evidence>
<dbReference type="AlphaFoldDB" id="A0AAD7ZBW5"/>
<evidence type="ECO:0000313" key="2">
    <source>
        <dbReference type="EMBL" id="KAJ9577689.1"/>
    </source>
</evidence>